<dbReference type="RefSeq" id="WP_344296111.1">
    <property type="nucleotide sequence ID" value="NZ_BAAANJ010000007.1"/>
</dbReference>
<reference evidence="5 6" key="1">
    <citation type="journal article" date="2019" name="Int. J. Syst. Evol. Microbiol.">
        <title>The Global Catalogue of Microorganisms (GCM) 10K type strain sequencing project: providing services to taxonomists for standard genome sequencing and annotation.</title>
        <authorList>
            <consortium name="The Broad Institute Genomics Platform"/>
            <consortium name="The Broad Institute Genome Sequencing Center for Infectious Disease"/>
            <person name="Wu L."/>
            <person name="Ma J."/>
        </authorList>
    </citation>
    <scope>NUCLEOTIDE SEQUENCE [LARGE SCALE GENOMIC DNA]</scope>
    <source>
        <strain evidence="5 6">JCM 14322</strain>
    </source>
</reference>
<dbReference type="InterPro" id="IPR006140">
    <property type="entry name" value="D-isomer_DH_NAD-bd"/>
</dbReference>
<dbReference type="Gene3D" id="3.40.50.720">
    <property type="entry name" value="NAD(P)-binding Rossmann-like Domain"/>
    <property type="match status" value="2"/>
</dbReference>
<gene>
    <name evidence="5" type="ORF">GCM10009749_21910</name>
</gene>
<proteinExistence type="predicted"/>
<evidence type="ECO:0000259" key="4">
    <source>
        <dbReference type="Pfam" id="PF02826"/>
    </source>
</evidence>
<accession>A0ABN2M7S1</accession>
<dbReference type="Proteomes" id="UP001500002">
    <property type="component" value="Unassembled WGS sequence"/>
</dbReference>
<keyword evidence="2" id="KW-0520">NAD</keyword>
<dbReference type="PROSITE" id="PS00671">
    <property type="entry name" value="D_2_HYDROXYACID_DH_3"/>
    <property type="match status" value="1"/>
</dbReference>
<dbReference type="InterPro" id="IPR050223">
    <property type="entry name" value="D-isomer_2-hydroxyacid_DH"/>
</dbReference>
<protein>
    <submittedName>
        <fullName evidence="5">D-isomer specific 2-hydroxyacid dehydrogenase family protein</fullName>
    </submittedName>
</protein>
<feature type="domain" description="D-isomer specific 2-hydroxyacid dehydrogenase NAD-binding" evidence="4">
    <location>
        <begin position="133"/>
        <end position="301"/>
    </location>
</feature>
<evidence type="ECO:0000313" key="5">
    <source>
        <dbReference type="EMBL" id="GAA1812337.1"/>
    </source>
</evidence>
<dbReference type="InterPro" id="IPR029753">
    <property type="entry name" value="D-isomer_DH_CS"/>
</dbReference>
<dbReference type="Pfam" id="PF02826">
    <property type="entry name" value="2-Hacid_dh_C"/>
    <property type="match status" value="1"/>
</dbReference>
<dbReference type="InterPro" id="IPR036291">
    <property type="entry name" value="NAD(P)-bd_dom_sf"/>
</dbReference>
<sequence>MTHDPNSEPNVRHRAVAGAPGGATPPSTAVEPGPIAILPTPDAVVADAVRRGGGTLAPLSPETRGIVWVAASGADELAAVLDAHPAVSWVQLPWAGVDAFSGVLQTVRDDGRVWTSAKGAYAQPVAEHALTLALALMRVLPRRIRATSWQADEVGRSLYGARVVIVGAGGIALELLRLLRPFDVDATIVRRQHTAVPGAARTLPSTRLGEALDGAAVVFVAAALTHASHRLIGRAELARLAPGAILVNVARGALVDTEALLEALESGRLGGAGLDVTDPEPLPDGHALWSAPDCIITPHVADTDEMTAPLFAERVAVNVRAFLADGDFVGRIDPSVGY</sequence>
<name>A0ABN2M7S1_9MICO</name>
<comment type="caution">
    <text evidence="5">The sequence shown here is derived from an EMBL/GenBank/DDBJ whole genome shotgun (WGS) entry which is preliminary data.</text>
</comment>
<evidence type="ECO:0000256" key="1">
    <source>
        <dbReference type="ARBA" id="ARBA00023002"/>
    </source>
</evidence>
<keyword evidence="1" id="KW-0560">Oxidoreductase</keyword>
<evidence type="ECO:0000256" key="2">
    <source>
        <dbReference type="ARBA" id="ARBA00023027"/>
    </source>
</evidence>
<keyword evidence="6" id="KW-1185">Reference proteome</keyword>
<organism evidence="5 6">
    <name type="scientific">Agromyces neolithicus</name>
    <dbReference type="NCBI Taxonomy" id="269420"/>
    <lineage>
        <taxon>Bacteria</taxon>
        <taxon>Bacillati</taxon>
        <taxon>Actinomycetota</taxon>
        <taxon>Actinomycetes</taxon>
        <taxon>Micrococcales</taxon>
        <taxon>Microbacteriaceae</taxon>
        <taxon>Agromyces</taxon>
    </lineage>
</organism>
<dbReference type="PANTHER" id="PTHR10996">
    <property type="entry name" value="2-HYDROXYACID DEHYDROGENASE-RELATED"/>
    <property type="match status" value="1"/>
</dbReference>
<dbReference type="SUPFAM" id="SSF51735">
    <property type="entry name" value="NAD(P)-binding Rossmann-fold domains"/>
    <property type="match status" value="1"/>
</dbReference>
<dbReference type="PANTHER" id="PTHR10996:SF178">
    <property type="entry name" value="2-HYDROXYACID DEHYDROGENASE YGL185C-RELATED"/>
    <property type="match status" value="1"/>
</dbReference>
<evidence type="ECO:0000256" key="3">
    <source>
        <dbReference type="SAM" id="MobiDB-lite"/>
    </source>
</evidence>
<feature type="region of interest" description="Disordered" evidence="3">
    <location>
        <begin position="1"/>
        <end position="33"/>
    </location>
</feature>
<feature type="compositionally biased region" description="Low complexity" evidence="3">
    <location>
        <begin position="16"/>
        <end position="30"/>
    </location>
</feature>
<dbReference type="EMBL" id="BAAANJ010000007">
    <property type="protein sequence ID" value="GAA1812337.1"/>
    <property type="molecule type" value="Genomic_DNA"/>
</dbReference>
<evidence type="ECO:0000313" key="6">
    <source>
        <dbReference type="Proteomes" id="UP001500002"/>
    </source>
</evidence>